<evidence type="ECO:0008006" key="3">
    <source>
        <dbReference type="Google" id="ProtNLM"/>
    </source>
</evidence>
<dbReference type="SUPFAM" id="SSF56219">
    <property type="entry name" value="DNase I-like"/>
    <property type="match status" value="1"/>
</dbReference>
<accession>A0ABR2R2J8</accession>
<dbReference type="Proteomes" id="UP001396334">
    <property type="component" value="Unassembled WGS sequence"/>
</dbReference>
<reference evidence="1 2" key="1">
    <citation type="journal article" date="2024" name="G3 (Bethesda)">
        <title>Genome assembly of Hibiscus sabdariffa L. provides insights into metabolisms of medicinal natural products.</title>
        <authorList>
            <person name="Kim T."/>
        </authorList>
    </citation>
    <scope>NUCLEOTIDE SEQUENCE [LARGE SCALE GENOMIC DNA]</scope>
    <source>
        <strain evidence="1">TK-2024</strain>
        <tissue evidence="1">Old leaves</tissue>
    </source>
</reference>
<organism evidence="1 2">
    <name type="scientific">Hibiscus sabdariffa</name>
    <name type="common">roselle</name>
    <dbReference type="NCBI Taxonomy" id="183260"/>
    <lineage>
        <taxon>Eukaryota</taxon>
        <taxon>Viridiplantae</taxon>
        <taxon>Streptophyta</taxon>
        <taxon>Embryophyta</taxon>
        <taxon>Tracheophyta</taxon>
        <taxon>Spermatophyta</taxon>
        <taxon>Magnoliopsida</taxon>
        <taxon>eudicotyledons</taxon>
        <taxon>Gunneridae</taxon>
        <taxon>Pentapetalae</taxon>
        <taxon>rosids</taxon>
        <taxon>malvids</taxon>
        <taxon>Malvales</taxon>
        <taxon>Malvaceae</taxon>
        <taxon>Malvoideae</taxon>
        <taxon>Hibiscus</taxon>
    </lineage>
</organism>
<dbReference type="InterPro" id="IPR036691">
    <property type="entry name" value="Endo/exonu/phosph_ase_sf"/>
</dbReference>
<dbReference type="EMBL" id="JBBPBN010000027">
    <property type="protein sequence ID" value="KAK9007170.1"/>
    <property type="molecule type" value="Genomic_DNA"/>
</dbReference>
<evidence type="ECO:0000313" key="1">
    <source>
        <dbReference type="EMBL" id="KAK9007170.1"/>
    </source>
</evidence>
<proteinExistence type="predicted"/>
<dbReference type="PANTHER" id="PTHR33710">
    <property type="entry name" value="BNAC02G09200D PROTEIN"/>
    <property type="match status" value="1"/>
</dbReference>
<gene>
    <name evidence="1" type="ORF">V6N11_051002</name>
</gene>
<comment type="caution">
    <text evidence="1">The sequence shown here is derived from an EMBL/GenBank/DDBJ whole genome shotgun (WGS) entry which is preliminary data.</text>
</comment>
<sequence length="177" mass="20643">MQDVDLICCKFSKFMEDVNLIYLGFQGPCFTWRRVTLHQLLDIYVGNEACFNSWADSSVLHLARIGSDHRPLLLIGSTRQPTQPPASWQNDTRFVEMFMDVWNLSDNIVSNLINFTIIDAMWNREVFGDIGKRKARLLAHKQGIEKVFDFSRNDYLHDLEMKLKKELNTILTQEKSL</sequence>
<evidence type="ECO:0000313" key="2">
    <source>
        <dbReference type="Proteomes" id="UP001396334"/>
    </source>
</evidence>
<name>A0ABR2R2J8_9ROSI</name>
<keyword evidence="2" id="KW-1185">Reference proteome</keyword>
<protein>
    <recommendedName>
        <fullName evidence="3">Endonuclease/exonuclease/phosphatase domain-containing protein</fullName>
    </recommendedName>
</protein>
<dbReference type="PANTHER" id="PTHR33710:SF71">
    <property type="entry name" value="ENDONUCLEASE_EXONUCLEASE_PHOSPHATASE DOMAIN-CONTAINING PROTEIN"/>
    <property type="match status" value="1"/>
</dbReference>